<keyword evidence="2" id="KW-0413">Isomerase</keyword>
<dbReference type="PROSITE" id="PS00924">
    <property type="entry name" value="ASP_GLU_RACEMASE_2"/>
    <property type="match status" value="1"/>
</dbReference>
<dbReference type="PANTHER" id="PTHR21198">
    <property type="entry name" value="GLUTAMATE RACEMASE"/>
    <property type="match status" value="1"/>
</dbReference>
<reference evidence="4" key="1">
    <citation type="journal article" date="2019" name="Int. J. Syst. Evol. Microbiol.">
        <title>The Global Catalogue of Microorganisms (GCM) 10K type strain sequencing project: providing services to taxonomists for standard genome sequencing and annotation.</title>
        <authorList>
            <consortium name="The Broad Institute Genomics Platform"/>
            <consortium name="The Broad Institute Genome Sequencing Center for Infectious Disease"/>
            <person name="Wu L."/>
            <person name="Ma J."/>
        </authorList>
    </citation>
    <scope>NUCLEOTIDE SEQUENCE [LARGE SCALE GENOMIC DNA]</scope>
    <source>
        <strain evidence="4">NBRC 15640</strain>
    </source>
</reference>
<dbReference type="PANTHER" id="PTHR21198:SF7">
    <property type="entry name" value="ASPARTATE-GLUTAMATE RACEMASE FAMILY"/>
    <property type="match status" value="1"/>
</dbReference>
<gene>
    <name evidence="3" type="ORF">GCM10007932_16250</name>
</gene>
<name>A0AAV5NNQ1_9VIBR</name>
<dbReference type="Proteomes" id="UP001156690">
    <property type="component" value="Unassembled WGS sequence"/>
</dbReference>
<sequence length="229" mass="25026">MKSIGIVGCSAEGAALCYTTICSESIAKLGHYQHPDIAMHTPSLSLYVDALNQGSKKQIVDLMLTSVEKLKAAGADFVICPDNTIHQAFDLVEQSSSLPWLHIADVVSQYAKHQSYRKVGVLGTQWLTESDVYPNSMRSVDIDVVLPNALQRKEIGRLIMDELVLGHTPSHVTEYLLKVIEEFKSQGCEAVVLGCTELPIVLGDENSPLPTLDSTRLLARAAIEYACID</sequence>
<proteinExistence type="inferred from homology"/>
<dbReference type="GO" id="GO:0047661">
    <property type="term" value="F:amino-acid racemase activity"/>
    <property type="evidence" value="ECO:0007669"/>
    <property type="project" value="InterPro"/>
</dbReference>
<evidence type="ECO:0000313" key="3">
    <source>
        <dbReference type="EMBL" id="GLQ72265.1"/>
    </source>
</evidence>
<protein>
    <submittedName>
        <fullName evidence="3">Aspartate racemase</fullName>
    </submittedName>
</protein>
<dbReference type="InterPro" id="IPR004380">
    <property type="entry name" value="Asp_race"/>
</dbReference>
<dbReference type="NCBIfam" id="TIGR00035">
    <property type="entry name" value="asp_race"/>
    <property type="match status" value="1"/>
</dbReference>
<dbReference type="Pfam" id="PF01177">
    <property type="entry name" value="Asp_Glu_race"/>
    <property type="match status" value="1"/>
</dbReference>
<keyword evidence="4" id="KW-1185">Reference proteome</keyword>
<dbReference type="SUPFAM" id="SSF53681">
    <property type="entry name" value="Aspartate/glutamate racemase"/>
    <property type="match status" value="2"/>
</dbReference>
<comment type="caution">
    <text evidence="3">The sequence shown here is derived from an EMBL/GenBank/DDBJ whole genome shotgun (WGS) entry which is preliminary data.</text>
</comment>
<dbReference type="RefSeq" id="WP_126607112.1">
    <property type="nucleotide sequence ID" value="NZ_AP025145.1"/>
</dbReference>
<dbReference type="InterPro" id="IPR015942">
    <property type="entry name" value="Asp/Glu/hydantoin_racemase"/>
</dbReference>
<evidence type="ECO:0000313" key="4">
    <source>
        <dbReference type="Proteomes" id="UP001156690"/>
    </source>
</evidence>
<dbReference type="AlphaFoldDB" id="A0AAV5NNQ1"/>
<evidence type="ECO:0000256" key="1">
    <source>
        <dbReference type="ARBA" id="ARBA00007847"/>
    </source>
</evidence>
<dbReference type="EMBL" id="BSNX01000012">
    <property type="protein sequence ID" value="GLQ72265.1"/>
    <property type="molecule type" value="Genomic_DNA"/>
</dbReference>
<comment type="similarity">
    <text evidence="1">Belongs to the aspartate/glutamate racemases family.</text>
</comment>
<organism evidence="3 4">
    <name type="scientific">Vibrio penaeicida</name>
    <dbReference type="NCBI Taxonomy" id="104609"/>
    <lineage>
        <taxon>Bacteria</taxon>
        <taxon>Pseudomonadati</taxon>
        <taxon>Pseudomonadota</taxon>
        <taxon>Gammaproteobacteria</taxon>
        <taxon>Vibrionales</taxon>
        <taxon>Vibrionaceae</taxon>
        <taxon>Vibrio</taxon>
    </lineage>
</organism>
<dbReference type="InterPro" id="IPR001920">
    <property type="entry name" value="Asp/Glu_race"/>
</dbReference>
<dbReference type="Gene3D" id="3.40.50.1860">
    <property type="match status" value="2"/>
</dbReference>
<dbReference type="InterPro" id="IPR033134">
    <property type="entry name" value="Asp/Glu_racemase_AS_2"/>
</dbReference>
<evidence type="ECO:0000256" key="2">
    <source>
        <dbReference type="ARBA" id="ARBA00023235"/>
    </source>
</evidence>
<accession>A0AAV5NNQ1</accession>